<protein>
    <submittedName>
        <fullName evidence="1">Uncharacterized protein</fullName>
    </submittedName>
</protein>
<name>A0A8S5PLI8_9CAUD</name>
<proteinExistence type="predicted"/>
<dbReference type="EMBL" id="BK015444">
    <property type="protein sequence ID" value="DAE07044.1"/>
    <property type="molecule type" value="Genomic_DNA"/>
</dbReference>
<organism evidence="1">
    <name type="scientific">Myoviridae sp. ctuJM17</name>
    <dbReference type="NCBI Taxonomy" id="2825200"/>
    <lineage>
        <taxon>Viruses</taxon>
        <taxon>Duplodnaviria</taxon>
        <taxon>Heunggongvirae</taxon>
        <taxon>Uroviricota</taxon>
        <taxon>Caudoviricetes</taxon>
    </lineage>
</organism>
<sequence>MATTIYELQARAKALREKTQEGSITPEEVGGLIADTLALLADVEQTAGSLRVSKVYSSKAEMEADTNPEDAHHQPLKAGQLVAIHTDGDSPENGTIYVYLAPGWKLIGNLNRVAIGESEGQAYPGTKGKNLADDLNNERIERTDNDAALQRAIANETDSRRQALTEQTEVLRRETNKAVADEATARDRELTSIRQSIRDMQGNIGSIEGFKHAFLTEEEYNRKRKVGELDPDRCYFIEE</sequence>
<reference evidence="1" key="1">
    <citation type="journal article" date="2021" name="Proc. Natl. Acad. Sci. U.S.A.">
        <title>A Catalog of Tens of Thousands of Viruses from Human Metagenomes Reveals Hidden Associations with Chronic Diseases.</title>
        <authorList>
            <person name="Tisza M.J."/>
            <person name="Buck C.B."/>
        </authorList>
    </citation>
    <scope>NUCLEOTIDE SEQUENCE</scope>
    <source>
        <strain evidence="1">CtuJM17</strain>
    </source>
</reference>
<accession>A0A8S5PLI8</accession>
<evidence type="ECO:0000313" key="1">
    <source>
        <dbReference type="EMBL" id="DAE07044.1"/>
    </source>
</evidence>